<evidence type="ECO:0000313" key="1">
    <source>
        <dbReference type="EMBL" id="HAT3809257.1"/>
    </source>
</evidence>
<proteinExistence type="predicted"/>
<protein>
    <submittedName>
        <fullName evidence="1">Uncharacterized protein</fullName>
    </submittedName>
</protein>
<evidence type="ECO:0000313" key="2">
    <source>
        <dbReference type="Proteomes" id="UP000865968"/>
    </source>
</evidence>
<dbReference type="Proteomes" id="UP000865968">
    <property type="component" value="Unassembled WGS sequence"/>
</dbReference>
<organism evidence="1 2">
    <name type="scientific">Morganella morganii</name>
    <name type="common">Proteus morganii</name>
    <dbReference type="NCBI Taxonomy" id="582"/>
    <lineage>
        <taxon>Bacteria</taxon>
        <taxon>Pseudomonadati</taxon>
        <taxon>Pseudomonadota</taxon>
        <taxon>Gammaproteobacteria</taxon>
        <taxon>Enterobacterales</taxon>
        <taxon>Morganellaceae</taxon>
        <taxon>Morganella</taxon>
    </lineage>
</organism>
<reference evidence="1" key="1">
    <citation type="journal article" date="2018" name="Genome Biol.">
        <title>SKESA: strategic k-mer extension for scrupulous assemblies.</title>
        <authorList>
            <person name="Souvorov A."/>
            <person name="Agarwala R."/>
            <person name="Lipman D.J."/>
        </authorList>
    </citation>
    <scope>NUCLEOTIDE SEQUENCE</scope>
    <source>
        <strain evidence="1">Morganella morganii ARLG-3209</strain>
    </source>
</reference>
<reference evidence="1" key="2">
    <citation type="submission" date="2020-10" db="EMBL/GenBank/DDBJ databases">
        <authorList>
            <consortium name="NCBI Pathogen Detection Project"/>
        </authorList>
    </citation>
    <scope>NUCLEOTIDE SEQUENCE</scope>
    <source>
        <strain evidence="1">Morganella morganii ARLG-3209</strain>
    </source>
</reference>
<name>A0AAN5S048_MORMO</name>
<dbReference type="EMBL" id="DACSWI010000005">
    <property type="protein sequence ID" value="HAT3809257.1"/>
    <property type="molecule type" value="Genomic_DNA"/>
</dbReference>
<comment type="caution">
    <text evidence="1">The sequence shown here is derived from an EMBL/GenBank/DDBJ whole genome shotgun (WGS) entry which is preliminary data.</text>
</comment>
<sequence length="112" mass="12417">MKKDELVVTSLASEILDDVFMSYKKNLTDLSKKNDNGDPYSKMRNSLAKLSSEDQVSVFNFIRLAMIDTSSVIFGTLDGSHFPPNIDGDFTVSYNGDEIQGSLQDKLISIAE</sequence>
<accession>A0AAN5S048</accession>
<gene>
    <name evidence="1" type="ORF">I8608_002115</name>
</gene>
<dbReference type="AlphaFoldDB" id="A0AAN5S048"/>